<evidence type="ECO:0000256" key="4">
    <source>
        <dbReference type="ARBA" id="ARBA00022776"/>
    </source>
</evidence>
<feature type="region of interest" description="Disordered" evidence="6">
    <location>
        <begin position="547"/>
        <end position="569"/>
    </location>
</feature>
<name>A0A034W0G6_BACDO</name>
<accession>A0A034W0G6</accession>
<proteinExistence type="inferred from homology"/>
<dbReference type="GO" id="GO:0005737">
    <property type="term" value="C:cytoplasm"/>
    <property type="evidence" value="ECO:0007669"/>
    <property type="project" value="TreeGrafter"/>
</dbReference>
<dbReference type="GO" id="GO:0005634">
    <property type="term" value="C:nucleus"/>
    <property type="evidence" value="ECO:0007669"/>
    <property type="project" value="TreeGrafter"/>
</dbReference>
<dbReference type="GO" id="GO:0051301">
    <property type="term" value="P:cell division"/>
    <property type="evidence" value="ECO:0007669"/>
    <property type="project" value="UniProtKB-KW"/>
</dbReference>
<dbReference type="PANTHER" id="PTHR14728:SF2">
    <property type="entry name" value="PROTEIN AURORA BOREALIS"/>
    <property type="match status" value="1"/>
</dbReference>
<protein>
    <recommendedName>
        <fullName evidence="2">Protein aurora borealis</fullName>
    </recommendedName>
</protein>
<feature type="non-terminal residue" evidence="7">
    <location>
        <position position="1"/>
    </location>
</feature>
<evidence type="ECO:0000256" key="6">
    <source>
        <dbReference type="SAM" id="MobiDB-lite"/>
    </source>
</evidence>
<dbReference type="EMBL" id="GAKP01011724">
    <property type="protein sequence ID" value="JAC47228.1"/>
    <property type="molecule type" value="Transcribed_RNA"/>
</dbReference>
<feature type="region of interest" description="Disordered" evidence="6">
    <location>
        <begin position="401"/>
        <end position="427"/>
    </location>
</feature>
<keyword evidence="3" id="KW-0132">Cell division</keyword>
<evidence type="ECO:0000313" key="7">
    <source>
        <dbReference type="EMBL" id="JAC47228.1"/>
    </source>
</evidence>
<feature type="region of interest" description="Disordered" evidence="6">
    <location>
        <begin position="309"/>
        <end position="331"/>
    </location>
</feature>
<dbReference type="InterPro" id="IPR023252">
    <property type="entry name" value="Aurora_borealis_protein"/>
</dbReference>
<dbReference type="GO" id="GO:0007088">
    <property type="term" value="P:regulation of mitotic nuclear division"/>
    <property type="evidence" value="ECO:0007669"/>
    <property type="project" value="TreeGrafter"/>
</dbReference>
<feature type="compositionally biased region" description="Polar residues" evidence="6">
    <location>
        <begin position="547"/>
        <end position="558"/>
    </location>
</feature>
<evidence type="ECO:0000256" key="2">
    <source>
        <dbReference type="ARBA" id="ARBA00020055"/>
    </source>
</evidence>
<dbReference type="PANTHER" id="PTHR14728">
    <property type="entry name" value="PROTEIN AURORA BOREALIS"/>
    <property type="match status" value="1"/>
</dbReference>
<feature type="region of interest" description="Disordered" evidence="6">
    <location>
        <begin position="580"/>
        <end position="599"/>
    </location>
</feature>
<dbReference type="AlphaFoldDB" id="A0A034W0G6"/>
<keyword evidence="4" id="KW-0498">Mitosis</keyword>
<feature type="compositionally biased region" description="Low complexity" evidence="6">
    <location>
        <begin position="311"/>
        <end position="329"/>
    </location>
</feature>
<evidence type="ECO:0000256" key="5">
    <source>
        <dbReference type="ARBA" id="ARBA00023306"/>
    </source>
</evidence>
<organism evidence="7">
    <name type="scientific">Bactrocera dorsalis</name>
    <name type="common">Oriental fruit fly</name>
    <name type="synonym">Dacus dorsalis</name>
    <dbReference type="NCBI Taxonomy" id="27457"/>
    <lineage>
        <taxon>Eukaryota</taxon>
        <taxon>Metazoa</taxon>
        <taxon>Ecdysozoa</taxon>
        <taxon>Arthropoda</taxon>
        <taxon>Hexapoda</taxon>
        <taxon>Insecta</taxon>
        <taxon>Pterygota</taxon>
        <taxon>Neoptera</taxon>
        <taxon>Endopterygota</taxon>
        <taxon>Diptera</taxon>
        <taxon>Brachycera</taxon>
        <taxon>Muscomorpha</taxon>
        <taxon>Tephritoidea</taxon>
        <taxon>Tephritidae</taxon>
        <taxon>Bactrocera</taxon>
        <taxon>Bactrocera</taxon>
    </lineage>
</organism>
<dbReference type="PRINTS" id="PR02038">
    <property type="entry name" value="AURORABORA"/>
</dbReference>
<feature type="compositionally biased region" description="Basic and acidic residues" evidence="6">
    <location>
        <begin position="589"/>
        <end position="598"/>
    </location>
</feature>
<gene>
    <name evidence="7" type="primary">BORA</name>
</gene>
<reference evidence="7" key="1">
    <citation type="journal article" date="2014" name="BMC Genomics">
        <title>Characterizing the developmental transcriptome of the oriental fruit fly, Bactrocera dorsalis (Diptera: Tephritidae) through comparative genomic analysis with Drosophila melanogaster utilizing modENCODE datasets.</title>
        <authorList>
            <person name="Geib S.M."/>
            <person name="Calla B."/>
            <person name="Hall B."/>
            <person name="Hou S."/>
            <person name="Manoukis N.C."/>
        </authorList>
    </citation>
    <scope>NUCLEOTIDE SEQUENCE</scope>
    <source>
        <strain evidence="7">Punador</strain>
    </source>
</reference>
<dbReference type="GO" id="GO:0060236">
    <property type="term" value="P:regulation of mitotic spindle organization"/>
    <property type="evidence" value="ECO:0007669"/>
    <property type="project" value="TreeGrafter"/>
</dbReference>
<dbReference type="Pfam" id="PF15280">
    <property type="entry name" value="BORA_N"/>
    <property type="match status" value="1"/>
</dbReference>
<sequence>ILYGQRAYIREIINFYILIILLINMDYEKVATPLKLFSAVHMSGKVTHKVGNENLELITTPGNGRSHKKLHPRTPSKQISCSISTISSICSNTSKQITCSTLMSTPPAKRFQRIRNPFEPVLAERLHLPLIASPSLFQRPTTPQLSSTQFEWNIDEVSSLKPAHVEPHETQFHDSPDPDYEAKAQSAISSYFKDHQIVPSPVDCPLRSHRIILSELNANTPITKPGRRIRDCGTQTELSLPVILPRAVEEALMPYFQPHLAVADRPNCDADSQVRFSSDSNASTFSDAKDISLRRKLFDMNNIVVLEEGRTSTTESKTKTTYSNSSPSSACENTRGGHFAIVGTLSDSMDKSSFGSLSPISASDGLSNSPHSPHKSHAGLKSRIQTFLQELDDVEQLSPIHPPVRQTSRRCHDKREATSKSLQDPKNSYRCNALNQSEATINEDTSLACIDAGNGNVEKFTPDRSSSPLRLAYCSTESESAIGHHSIDSSFNMKISRLAVNSAKCIKPITTTATRDTKAQEHDIFAHDETQELLDDDEMQVSQLSAQNFNCSSSSADTPRSKRRSASRKNLSQSFSLNWLDDEEEQADDEKQKADKQNLLKSPIDLPRIDINIVDELIVKEHALQQQQKLQKVNEQCGSVDKQAPVDAAETRAVFYRVDSGFNEMPASGCSSTCSMGASQKSHGGLSPTTQLDVSMVCCSTPSKCSNTNSVAT</sequence>
<evidence type="ECO:0000256" key="1">
    <source>
        <dbReference type="ARBA" id="ARBA00010963"/>
    </source>
</evidence>
<comment type="similarity">
    <text evidence="1">Belongs to the BORA family.</text>
</comment>
<dbReference type="OrthoDB" id="10020858at2759"/>
<keyword evidence="5" id="KW-0131">Cell cycle</keyword>
<evidence type="ECO:0000256" key="3">
    <source>
        <dbReference type="ARBA" id="ARBA00022618"/>
    </source>
</evidence>
<dbReference type="GO" id="GO:0019901">
    <property type="term" value="F:protein kinase binding"/>
    <property type="evidence" value="ECO:0007669"/>
    <property type="project" value="TreeGrafter"/>
</dbReference>